<keyword evidence="2" id="KW-0472">Membrane</keyword>
<feature type="compositionally biased region" description="Polar residues" evidence="1">
    <location>
        <begin position="534"/>
        <end position="546"/>
    </location>
</feature>
<keyword evidence="2" id="KW-0812">Transmembrane</keyword>
<evidence type="ECO:0000256" key="3">
    <source>
        <dbReference type="SAM" id="SignalP"/>
    </source>
</evidence>
<keyword evidence="2" id="KW-1133">Transmembrane helix</keyword>
<evidence type="ECO:0000256" key="2">
    <source>
        <dbReference type="SAM" id="Phobius"/>
    </source>
</evidence>
<evidence type="ECO:0000313" key="4">
    <source>
        <dbReference type="EMBL" id="KAK4442712.1"/>
    </source>
</evidence>
<sequence length="602" mass="64985">MHSIWIYTLAVAARGASGAVQLAWTTDYPFNLEFGLDGTFGPDGPWQAVFSTVGNDSRNVGSVGLWPSWGGLSTVPTRGADGEWNYLATNSSTAVMTGVRIGMGGDSDSGERDMLHDNSTGDIVFDIITPSDRRRVASLAEFNTTLDARDNWTLPLLGRSEGYPAQVGTLGLGAASGGVGPFRPDQLPLSALEQYKKRGLAASMSYSLHMGSAAFNQSGSLVIGGYEQNRALGRMGVFSFDPLLSAFPVAFLIDVQLGTQVGASAFARPEHEGSVWRGVGDDKDYKLTMTDRLGVKADVAIVMVNAAVPYIYLPMGTCEEAASRLPVVWNKTLGLYLWNTTNDGYRTIVSSPAYMAFVFSDQTATNITIKVPFALLNLTLTPPLTTSPTPYFPCKPSPFTGYYVWLLGRAFLQAAFFGYNLEHNVSYLAQAPGPHAGQSVAQALQPTDRSPKTNDIREFETSWAPTWTVIPEIPPNSGTKGGFPNTAELAGLVSGGVLFVAIAVAALWWFCRKNKRPEEEKATEGVQGLPSPPETAQNEMESQNQVVEMETKATCTIHEAETQHQAVEMAEQLHVHEVGEVPDGDRGTEMAEHHELPAENSQ</sequence>
<dbReference type="SUPFAM" id="SSF50630">
    <property type="entry name" value="Acid proteases"/>
    <property type="match status" value="1"/>
</dbReference>
<dbReference type="AlphaFoldDB" id="A0AAV9G3Z3"/>
<comment type="caution">
    <text evidence="4">The sequence shown here is derived from an EMBL/GenBank/DDBJ whole genome shotgun (WGS) entry which is preliminary data.</text>
</comment>
<dbReference type="InterPro" id="IPR021109">
    <property type="entry name" value="Peptidase_aspartic_dom_sf"/>
</dbReference>
<evidence type="ECO:0008006" key="6">
    <source>
        <dbReference type="Google" id="ProtNLM"/>
    </source>
</evidence>
<feature type="chain" id="PRO_5043990009" description="Peptidase A1 domain-containing protein" evidence="3">
    <location>
        <begin position="19"/>
        <end position="602"/>
    </location>
</feature>
<gene>
    <name evidence="4" type="ORF">QBC34DRAFT_418225</name>
</gene>
<feature type="transmembrane region" description="Helical" evidence="2">
    <location>
        <begin position="489"/>
        <end position="511"/>
    </location>
</feature>
<organism evidence="4 5">
    <name type="scientific">Podospora aff. communis PSN243</name>
    <dbReference type="NCBI Taxonomy" id="3040156"/>
    <lineage>
        <taxon>Eukaryota</taxon>
        <taxon>Fungi</taxon>
        <taxon>Dikarya</taxon>
        <taxon>Ascomycota</taxon>
        <taxon>Pezizomycotina</taxon>
        <taxon>Sordariomycetes</taxon>
        <taxon>Sordariomycetidae</taxon>
        <taxon>Sordariales</taxon>
        <taxon>Podosporaceae</taxon>
        <taxon>Podospora</taxon>
    </lineage>
</organism>
<feature type="signal peptide" evidence="3">
    <location>
        <begin position="1"/>
        <end position="18"/>
    </location>
</feature>
<dbReference type="EMBL" id="MU866008">
    <property type="protein sequence ID" value="KAK4442712.1"/>
    <property type="molecule type" value="Genomic_DNA"/>
</dbReference>
<reference evidence="4" key="1">
    <citation type="journal article" date="2023" name="Mol. Phylogenet. Evol.">
        <title>Genome-scale phylogeny and comparative genomics of the fungal order Sordariales.</title>
        <authorList>
            <person name="Hensen N."/>
            <person name="Bonometti L."/>
            <person name="Westerberg I."/>
            <person name="Brannstrom I.O."/>
            <person name="Guillou S."/>
            <person name="Cros-Aarteil S."/>
            <person name="Calhoun S."/>
            <person name="Haridas S."/>
            <person name="Kuo A."/>
            <person name="Mondo S."/>
            <person name="Pangilinan J."/>
            <person name="Riley R."/>
            <person name="LaButti K."/>
            <person name="Andreopoulos B."/>
            <person name="Lipzen A."/>
            <person name="Chen C."/>
            <person name="Yan M."/>
            <person name="Daum C."/>
            <person name="Ng V."/>
            <person name="Clum A."/>
            <person name="Steindorff A."/>
            <person name="Ohm R.A."/>
            <person name="Martin F."/>
            <person name="Silar P."/>
            <person name="Natvig D.O."/>
            <person name="Lalanne C."/>
            <person name="Gautier V."/>
            <person name="Ament-Velasquez S.L."/>
            <person name="Kruys A."/>
            <person name="Hutchinson M.I."/>
            <person name="Powell A.J."/>
            <person name="Barry K."/>
            <person name="Miller A.N."/>
            <person name="Grigoriev I.V."/>
            <person name="Debuchy R."/>
            <person name="Gladieux P."/>
            <person name="Hiltunen Thoren M."/>
            <person name="Johannesson H."/>
        </authorList>
    </citation>
    <scope>NUCLEOTIDE SEQUENCE</scope>
    <source>
        <strain evidence="4">PSN243</strain>
    </source>
</reference>
<dbReference type="Gene3D" id="2.40.70.10">
    <property type="entry name" value="Acid Proteases"/>
    <property type="match status" value="1"/>
</dbReference>
<dbReference type="Proteomes" id="UP001321760">
    <property type="component" value="Unassembled WGS sequence"/>
</dbReference>
<reference evidence="4" key="2">
    <citation type="submission" date="2023-05" db="EMBL/GenBank/DDBJ databases">
        <authorList>
            <consortium name="Lawrence Berkeley National Laboratory"/>
            <person name="Steindorff A."/>
            <person name="Hensen N."/>
            <person name="Bonometti L."/>
            <person name="Westerberg I."/>
            <person name="Brannstrom I.O."/>
            <person name="Guillou S."/>
            <person name="Cros-Aarteil S."/>
            <person name="Calhoun S."/>
            <person name="Haridas S."/>
            <person name="Kuo A."/>
            <person name="Mondo S."/>
            <person name="Pangilinan J."/>
            <person name="Riley R."/>
            <person name="Labutti K."/>
            <person name="Andreopoulos B."/>
            <person name="Lipzen A."/>
            <person name="Chen C."/>
            <person name="Yanf M."/>
            <person name="Daum C."/>
            <person name="Ng V."/>
            <person name="Clum A."/>
            <person name="Ohm R."/>
            <person name="Martin F."/>
            <person name="Silar P."/>
            <person name="Natvig D."/>
            <person name="Lalanne C."/>
            <person name="Gautier V."/>
            <person name="Ament-Velasquez S.L."/>
            <person name="Kruys A."/>
            <person name="Hutchinson M.I."/>
            <person name="Powell A.J."/>
            <person name="Barry K."/>
            <person name="Miller A.N."/>
            <person name="Grigoriev I.V."/>
            <person name="Debuchy R."/>
            <person name="Gladieux P."/>
            <person name="Thoren M.H."/>
            <person name="Johannesson H."/>
        </authorList>
    </citation>
    <scope>NUCLEOTIDE SEQUENCE</scope>
    <source>
        <strain evidence="4">PSN243</strain>
    </source>
</reference>
<feature type="region of interest" description="Disordered" evidence="1">
    <location>
        <begin position="519"/>
        <end position="546"/>
    </location>
</feature>
<feature type="region of interest" description="Disordered" evidence="1">
    <location>
        <begin position="578"/>
        <end position="602"/>
    </location>
</feature>
<protein>
    <recommendedName>
        <fullName evidence="6">Peptidase A1 domain-containing protein</fullName>
    </recommendedName>
</protein>
<proteinExistence type="predicted"/>
<evidence type="ECO:0000256" key="1">
    <source>
        <dbReference type="SAM" id="MobiDB-lite"/>
    </source>
</evidence>
<name>A0AAV9G3Z3_9PEZI</name>
<accession>A0AAV9G3Z3</accession>
<evidence type="ECO:0000313" key="5">
    <source>
        <dbReference type="Proteomes" id="UP001321760"/>
    </source>
</evidence>
<keyword evidence="5" id="KW-1185">Reference proteome</keyword>
<keyword evidence="3" id="KW-0732">Signal</keyword>